<keyword evidence="2" id="KW-1185">Reference proteome</keyword>
<dbReference type="PANTHER" id="PTHR30575:SF0">
    <property type="entry name" value="XAA-ARG DIPEPTIDASE"/>
    <property type="match status" value="1"/>
</dbReference>
<sequence>MVNEKILETINSNKNLSEVLELNDYLARNPELGSKEYNSSRKIVEILSKHGFEVEYPYGGLETSFKASIKGKTSDGPKICILAEYDALPDIGHGCGHCASGSISVLAGLILKDLKEEFNDIS</sequence>
<dbReference type="EMBL" id="VUNQ01000003">
    <property type="protein sequence ID" value="MSU00326.1"/>
    <property type="molecule type" value="Genomic_DNA"/>
</dbReference>
<dbReference type="GO" id="GO:0016805">
    <property type="term" value="F:dipeptidase activity"/>
    <property type="evidence" value="ECO:0007669"/>
    <property type="project" value="TreeGrafter"/>
</dbReference>
<dbReference type="PANTHER" id="PTHR30575">
    <property type="entry name" value="PEPTIDASE M20"/>
    <property type="match status" value="1"/>
</dbReference>
<comment type="caution">
    <text evidence="1">The sequence shown here is derived from an EMBL/GenBank/DDBJ whole genome shotgun (WGS) entry which is preliminary data.</text>
</comment>
<dbReference type="RefSeq" id="WP_154438755.1">
    <property type="nucleotide sequence ID" value="NZ_JAHLPJ010000001.1"/>
</dbReference>
<gene>
    <name evidence="1" type="ORF">FYJ83_02455</name>
</gene>
<evidence type="ECO:0000313" key="1">
    <source>
        <dbReference type="EMBL" id="MSU00326.1"/>
    </source>
</evidence>
<dbReference type="AlphaFoldDB" id="A0A6N7XF05"/>
<organism evidence="1 2">
    <name type="scientific">Tissierella pigra</name>
    <dbReference type="NCBI Taxonomy" id="2607614"/>
    <lineage>
        <taxon>Bacteria</taxon>
        <taxon>Bacillati</taxon>
        <taxon>Bacillota</taxon>
        <taxon>Tissierellia</taxon>
        <taxon>Tissierellales</taxon>
        <taxon>Tissierellaceae</taxon>
        <taxon>Tissierella</taxon>
    </lineage>
</organism>
<protein>
    <submittedName>
        <fullName evidence="1">M20 family metallopeptidase</fullName>
    </submittedName>
</protein>
<dbReference type="GO" id="GO:0071713">
    <property type="term" value="F:para-aminobenzoyl-glutamate hydrolase activity"/>
    <property type="evidence" value="ECO:0007669"/>
    <property type="project" value="TreeGrafter"/>
</dbReference>
<dbReference type="GO" id="GO:0046657">
    <property type="term" value="P:folic acid catabolic process"/>
    <property type="evidence" value="ECO:0007669"/>
    <property type="project" value="TreeGrafter"/>
</dbReference>
<dbReference type="Proteomes" id="UP000469523">
    <property type="component" value="Unassembled WGS sequence"/>
</dbReference>
<dbReference type="Gene3D" id="3.40.630.10">
    <property type="entry name" value="Zn peptidases"/>
    <property type="match status" value="1"/>
</dbReference>
<name>A0A6N7XF05_9FIRM</name>
<dbReference type="GO" id="GO:0005737">
    <property type="term" value="C:cytoplasm"/>
    <property type="evidence" value="ECO:0007669"/>
    <property type="project" value="TreeGrafter"/>
</dbReference>
<proteinExistence type="predicted"/>
<dbReference type="SUPFAM" id="SSF53187">
    <property type="entry name" value="Zn-dependent exopeptidases"/>
    <property type="match status" value="1"/>
</dbReference>
<dbReference type="InterPro" id="IPR052030">
    <property type="entry name" value="Peptidase_M20/M20A_hydrolases"/>
</dbReference>
<evidence type="ECO:0000313" key="2">
    <source>
        <dbReference type="Proteomes" id="UP000469523"/>
    </source>
</evidence>
<reference evidence="1 2" key="1">
    <citation type="submission" date="2019-09" db="EMBL/GenBank/DDBJ databases">
        <title>In-depth cultivation of the pig gut microbiome towards novel bacterial diversity and tailored functional studies.</title>
        <authorList>
            <person name="Wylensek D."/>
            <person name="Hitch T.C.A."/>
            <person name="Clavel T."/>
        </authorList>
    </citation>
    <scope>NUCLEOTIDE SEQUENCE [LARGE SCALE GENOMIC DNA]</scope>
    <source>
        <strain evidence="1 2">WCA3-693-APC-4?</strain>
    </source>
</reference>
<accession>A0A6N7XF05</accession>